<name>A0AAW0DE79_9AGAR</name>
<evidence type="ECO:0000313" key="2">
    <source>
        <dbReference type="Proteomes" id="UP001383192"/>
    </source>
</evidence>
<gene>
    <name evidence="1" type="ORF">VNI00_004954</name>
</gene>
<sequence>MYPVFDSIAQSLGIAPTLIIVRAGLGGSFPNDTSTSTSSSSRPIAFAATSEETIGVGSCSNLTASVPVQIHKVVEIRKDVDVGPARSRSNLELDH</sequence>
<comment type="caution">
    <text evidence="1">The sequence shown here is derived from an EMBL/GenBank/DDBJ whole genome shotgun (WGS) entry which is preliminary data.</text>
</comment>
<evidence type="ECO:0000313" key="1">
    <source>
        <dbReference type="EMBL" id="KAK7050843.1"/>
    </source>
</evidence>
<dbReference type="Proteomes" id="UP001383192">
    <property type="component" value="Unassembled WGS sequence"/>
</dbReference>
<proteinExistence type="predicted"/>
<organism evidence="1 2">
    <name type="scientific">Paramarasmius palmivorus</name>
    <dbReference type="NCBI Taxonomy" id="297713"/>
    <lineage>
        <taxon>Eukaryota</taxon>
        <taxon>Fungi</taxon>
        <taxon>Dikarya</taxon>
        <taxon>Basidiomycota</taxon>
        <taxon>Agaricomycotina</taxon>
        <taxon>Agaricomycetes</taxon>
        <taxon>Agaricomycetidae</taxon>
        <taxon>Agaricales</taxon>
        <taxon>Marasmiineae</taxon>
        <taxon>Marasmiaceae</taxon>
        <taxon>Paramarasmius</taxon>
    </lineage>
</organism>
<protein>
    <submittedName>
        <fullName evidence="1">Uncharacterized protein</fullName>
    </submittedName>
</protein>
<dbReference type="AlphaFoldDB" id="A0AAW0DE79"/>
<accession>A0AAW0DE79</accession>
<reference evidence="1 2" key="1">
    <citation type="submission" date="2024-01" db="EMBL/GenBank/DDBJ databases">
        <title>A draft genome for a cacao thread blight-causing isolate of Paramarasmius palmivorus.</title>
        <authorList>
            <person name="Baruah I.K."/>
            <person name="Bukari Y."/>
            <person name="Amoako-Attah I."/>
            <person name="Meinhardt L.W."/>
            <person name="Bailey B.A."/>
            <person name="Cohen S.P."/>
        </authorList>
    </citation>
    <scope>NUCLEOTIDE SEQUENCE [LARGE SCALE GENOMIC DNA]</scope>
    <source>
        <strain evidence="1 2">GH-12</strain>
    </source>
</reference>
<dbReference type="EMBL" id="JAYKXP010000014">
    <property type="protein sequence ID" value="KAK7050843.1"/>
    <property type="molecule type" value="Genomic_DNA"/>
</dbReference>
<keyword evidence="2" id="KW-1185">Reference proteome</keyword>